<organism evidence="15 16">
    <name type="scientific">Entamoeba invadens IP1</name>
    <dbReference type="NCBI Taxonomy" id="370355"/>
    <lineage>
        <taxon>Eukaryota</taxon>
        <taxon>Amoebozoa</taxon>
        <taxon>Evosea</taxon>
        <taxon>Archamoebae</taxon>
        <taxon>Mastigamoebida</taxon>
        <taxon>Entamoebidae</taxon>
        <taxon>Entamoeba</taxon>
    </lineage>
</organism>
<dbReference type="RefSeq" id="XP_004257093.1">
    <property type="nucleotide sequence ID" value="XM_004257045.1"/>
</dbReference>
<dbReference type="PANTHER" id="PTHR13710">
    <property type="entry name" value="DNA HELICASE RECQ FAMILY MEMBER"/>
    <property type="match status" value="1"/>
</dbReference>
<evidence type="ECO:0000256" key="7">
    <source>
        <dbReference type="ARBA" id="ARBA00023125"/>
    </source>
</evidence>
<dbReference type="OrthoDB" id="10261556at2759"/>
<dbReference type="InterPro" id="IPR027417">
    <property type="entry name" value="P-loop_NTPase"/>
</dbReference>
<evidence type="ECO:0000256" key="2">
    <source>
        <dbReference type="ARBA" id="ARBA00005446"/>
    </source>
</evidence>
<dbReference type="Pfam" id="PF00271">
    <property type="entry name" value="Helicase_C"/>
    <property type="match status" value="1"/>
</dbReference>
<proteinExistence type="inferred from homology"/>
<feature type="region of interest" description="Disordered" evidence="12">
    <location>
        <begin position="1"/>
        <end position="21"/>
    </location>
</feature>
<feature type="region of interest" description="Disordered" evidence="12">
    <location>
        <begin position="69"/>
        <end position="102"/>
    </location>
</feature>
<dbReference type="InterPro" id="IPR002464">
    <property type="entry name" value="DNA/RNA_helicase_DEAH_CS"/>
</dbReference>
<dbReference type="InterPro" id="IPR014001">
    <property type="entry name" value="Helicase_ATP-bd"/>
</dbReference>
<dbReference type="GO" id="GO:0005737">
    <property type="term" value="C:cytoplasm"/>
    <property type="evidence" value="ECO:0007669"/>
    <property type="project" value="TreeGrafter"/>
</dbReference>
<dbReference type="GO" id="GO:0043138">
    <property type="term" value="F:3'-5' DNA helicase activity"/>
    <property type="evidence" value="ECO:0007669"/>
    <property type="project" value="UniProtKB-EC"/>
</dbReference>
<name>A0A0A1U7E1_ENTIV</name>
<evidence type="ECO:0000256" key="10">
    <source>
        <dbReference type="ARBA" id="ARBA00034617"/>
    </source>
</evidence>
<dbReference type="GO" id="GO:0005694">
    <property type="term" value="C:chromosome"/>
    <property type="evidence" value="ECO:0007669"/>
    <property type="project" value="TreeGrafter"/>
</dbReference>
<dbReference type="EMBL" id="KB206500">
    <property type="protein sequence ID" value="ELP90322.1"/>
    <property type="molecule type" value="Genomic_DNA"/>
</dbReference>
<dbReference type="GO" id="GO:0003677">
    <property type="term" value="F:DNA binding"/>
    <property type="evidence" value="ECO:0007669"/>
    <property type="project" value="UniProtKB-KW"/>
</dbReference>
<accession>A0A0A1U7E1</accession>
<dbReference type="FunFam" id="3.40.50.300:FF:001363">
    <property type="entry name" value="ATP-dependent DNA helicase RecQ"/>
    <property type="match status" value="1"/>
</dbReference>
<dbReference type="GO" id="GO:0005524">
    <property type="term" value="F:ATP binding"/>
    <property type="evidence" value="ECO:0007669"/>
    <property type="project" value="UniProtKB-KW"/>
</dbReference>
<dbReference type="SMART" id="SM00487">
    <property type="entry name" value="DEXDc"/>
    <property type="match status" value="1"/>
</dbReference>
<evidence type="ECO:0000256" key="4">
    <source>
        <dbReference type="ARBA" id="ARBA00022801"/>
    </source>
</evidence>
<protein>
    <recommendedName>
        <fullName evidence="11">ATP-dependent DNA helicase</fullName>
        <ecNumber evidence="11">5.6.2.4</ecNumber>
    </recommendedName>
</protein>
<dbReference type="PROSITE" id="PS51194">
    <property type="entry name" value="HELICASE_CTER"/>
    <property type="match status" value="1"/>
</dbReference>
<evidence type="ECO:0000256" key="3">
    <source>
        <dbReference type="ARBA" id="ARBA00022741"/>
    </source>
</evidence>
<keyword evidence="3 11" id="KW-0547">Nucleotide-binding</keyword>
<dbReference type="InterPro" id="IPR001650">
    <property type="entry name" value="Helicase_C-like"/>
</dbReference>
<dbReference type="Pfam" id="PF16124">
    <property type="entry name" value="RecQ_Zn_bind"/>
    <property type="match status" value="1"/>
</dbReference>
<dbReference type="VEuPathDB" id="AmoebaDB:EIN_505580"/>
<dbReference type="InterPro" id="IPR011545">
    <property type="entry name" value="DEAD/DEAH_box_helicase_dom"/>
</dbReference>
<keyword evidence="8" id="KW-0413">Isomerase</keyword>
<dbReference type="NCBIfam" id="TIGR00614">
    <property type="entry name" value="recQ_fam"/>
    <property type="match status" value="1"/>
</dbReference>
<dbReference type="EC" id="5.6.2.4" evidence="11"/>
<dbReference type="InterPro" id="IPR032284">
    <property type="entry name" value="RecQ_Zn-bd"/>
</dbReference>
<evidence type="ECO:0000256" key="5">
    <source>
        <dbReference type="ARBA" id="ARBA00022806"/>
    </source>
</evidence>
<keyword evidence="7" id="KW-0238">DNA-binding</keyword>
<evidence type="ECO:0000313" key="16">
    <source>
        <dbReference type="Proteomes" id="UP000014680"/>
    </source>
</evidence>
<evidence type="ECO:0000259" key="13">
    <source>
        <dbReference type="PROSITE" id="PS51192"/>
    </source>
</evidence>
<evidence type="ECO:0000256" key="8">
    <source>
        <dbReference type="ARBA" id="ARBA00023235"/>
    </source>
</evidence>
<dbReference type="GO" id="GO:0000724">
    <property type="term" value="P:double-strand break repair via homologous recombination"/>
    <property type="evidence" value="ECO:0007669"/>
    <property type="project" value="TreeGrafter"/>
</dbReference>
<dbReference type="Gene3D" id="3.40.50.300">
    <property type="entry name" value="P-loop containing nucleotide triphosphate hydrolases"/>
    <property type="match status" value="2"/>
</dbReference>
<dbReference type="PROSITE" id="PS51192">
    <property type="entry name" value="HELICASE_ATP_BIND_1"/>
    <property type="match status" value="1"/>
</dbReference>
<dbReference type="SUPFAM" id="SSF52540">
    <property type="entry name" value="P-loop containing nucleoside triphosphate hydrolases"/>
    <property type="match status" value="1"/>
</dbReference>
<comment type="similarity">
    <text evidence="2 11">Belongs to the helicase family. RecQ subfamily.</text>
</comment>
<dbReference type="GO" id="GO:0016887">
    <property type="term" value="F:ATP hydrolysis activity"/>
    <property type="evidence" value="ECO:0007669"/>
    <property type="project" value="RHEA"/>
</dbReference>
<dbReference type="GO" id="GO:0005634">
    <property type="term" value="C:nucleus"/>
    <property type="evidence" value="ECO:0007669"/>
    <property type="project" value="UniProtKB-SubCell"/>
</dbReference>
<reference evidence="15 16" key="1">
    <citation type="submission" date="2012-10" db="EMBL/GenBank/DDBJ databases">
        <authorList>
            <person name="Zafar N."/>
            <person name="Inman J."/>
            <person name="Hall N."/>
            <person name="Lorenzi H."/>
            <person name="Caler E."/>
        </authorList>
    </citation>
    <scope>NUCLEOTIDE SEQUENCE [LARGE SCALE GENOMIC DNA]</scope>
    <source>
        <strain evidence="15 16">IP1</strain>
    </source>
</reference>
<dbReference type="SMART" id="SM00490">
    <property type="entry name" value="HELICc"/>
    <property type="match status" value="1"/>
</dbReference>
<dbReference type="KEGG" id="eiv:EIN_505580"/>
<keyword evidence="9 11" id="KW-0539">Nucleus</keyword>
<evidence type="ECO:0000256" key="9">
    <source>
        <dbReference type="ARBA" id="ARBA00023242"/>
    </source>
</evidence>
<sequence length="809" mass="93371">MRGFIDCDEDFKPTKTKTPNMEKDEGIIDKRVVENMSPDTFADRISAIDVDALETGSELTSEETVYEAREIKEGETPALSQDTLKSQKDEKLNTTAKPESIVPETKESKLEKVAEKPKIIIPVLKKVEDDENDEIGFTEDLSLDSILMECEKHNALQRQNTLPAESTDELQRMESMQLRTPIFKRTDSIEIIDNETRNIPKRSSSLLDDFIDHRKKFNFAEDHNPAEDKTYTEEDELKLRQSEEDKTAELRTIEINDENFEKIRQIAYDREEVRRSIRVIEERKGIKIKDVLRLNDKIGRIYAWKAEEAKSSYEPFKKHDKIPETVQSTNRYYYSIYTNWWGGEFKWRDKVNQVLNGVFHHKSLRLLQYPVINCILAGHNVLVLMPTGGGKSLCYQLPMLFKDGYTLVVSPLISLMQDQVKALNNIGIQAITCNSNSPQNMKLFEEDVRFNRRKYRVVYVAPELLDMSSNFISLMKQINEKGLFSYLVIDEVHCVSQWGHDFRESYVKLRDFRKKFPSVQTIMFTATATERVKNDVLISLGLEEALVFNQTFNRVNLTYQIKYKSSQDQCVTDIIQYIKEHAGQCGIVFCFSRKDCEKMDESLKSSKIKSEYYHAGMKAEERKSIQDGWMKGTYDVVCATVAFGMGIDKADVRFVIHQTMPSSVEQFFQESGRAGRDGKPSECIVYYSQVDVKKIIWLKSGGKPENIEKVVERSLNAMIDLCQNKKCRRVAQLNYFGEKFEEAECSGCDVCTMRKRNELRGRSGWGCTQIRSSKEERILQMMKGDSSKKKSGKGHFVVLDDDDDDVCDV</sequence>
<evidence type="ECO:0000256" key="11">
    <source>
        <dbReference type="RuleBase" id="RU364117"/>
    </source>
</evidence>
<dbReference type="InterPro" id="IPR004589">
    <property type="entry name" value="DNA_helicase_ATP-dep_RecQ"/>
</dbReference>
<evidence type="ECO:0000256" key="1">
    <source>
        <dbReference type="ARBA" id="ARBA00004123"/>
    </source>
</evidence>
<comment type="subcellular location">
    <subcellularLocation>
        <location evidence="1 11">Nucleus</location>
    </subcellularLocation>
</comment>
<evidence type="ECO:0000256" key="6">
    <source>
        <dbReference type="ARBA" id="ARBA00022840"/>
    </source>
</evidence>
<feature type="domain" description="Helicase ATP-binding" evidence="13">
    <location>
        <begin position="372"/>
        <end position="546"/>
    </location>
</feature>
<evidence type="ECO:0000256" key="12">
    <source>
        <dbReference type="SAM" id="MobiDB-lite"/>
    </source>
</evidence>
<keyword evidence="6 11" id="KW-0067">ATP-binding</keyword>
<dbReference type="Pfam" id="PF00270">
    <property type="entry name" value="DEAD"/>
    <property type="match status" value="1"/>
</dbReference>
<feature type="domain" description="Helicase C-terminal" evidence="14">
    <location>
        <begin position="570"/>
        <end position="722"/>
    </location>
</feature>
<keyword evidence="5 11" id="KW-0347">Helicase</keyword>
<keyword evidence="16" id="KW-1185">Reference proteome</keyword>
<dbReference type="PROSITE" id="PS00690">
    <property type="entry name" value="DEAH_ATP_HELICASE"/>
    <property type="match status" value="1"/>
</dbReference>
<dbReference type="PANTHER" id="PTHR13710:SF153">
    <property type="entry name" value="RECQ-LIKE DNA HELICASE BLM"/>
    <property type="match status" value="1"/>
</dbReference>
<evidence type="ECO:0000259" key="14">
    <source>
        <dbReference type="PROSITE" id="PS51194"/>
    </source>
</evidence>
<dbReference type="Proteomes" id="UP000014680">
    <property type="component" value="Unassembled WGS sequence"/>
</dbReference>
<dbReference type="GeneID" id="14889293"/>
<comment type="catalytic activity">
    <reaction evidence="11">
        <text>ATP + H2O = ADP + phosphate + H(+)</text>
        <dbReference type="Rhea" id="RHEA:13065"/>
        <dbReference type="ChEBI" id="CHEBI:15377"/>
        <dbReference type="ChEBI" id="CHEBI:15378"/>
        <dbReference type="ChEBI" id="CHEBI:30616"/>
        <dbReference type="ChEBI" id="CHEBI:43474"/>
        <dbReference type="ChEBI" id="CHEBI:456216"/>
    </reaction>
</comment>
<gene>
    <name evidence="15" type="ORF">EIN_505580</name>
</gene>
<keyword evidence="4 11" id="KW-0378">Hydrolase</keyword>
<evidence type="ECO:0000313" key="15">
    <source>
        <dbReference type="EMBL" id="ELP90322.1"/>
    </source>
</evidence>
<dbReference type="OMA" id="SVQTIMF"/>
<dbReference type="GO" id="GO:0009378">
    <property type="term" value="F:four-way junction helicase activity"/>
    <property type="evidence" value="ECO:0007669"/>
    <property type="project" value="TreeGrafter"/>
</dbReference>
<dbReference type="CDD" id="cd17920">
    <property type="entry name" value="DEXHc_RecQ"/>
    <property type="match status" value="1"/>
</dbReference>
<dbReference type="CDD" id="cd18794">
    <property type="entry name" value="SF2_C_RecQ"/>
    <property type="match status" value="1"/>
</dbReference>
<dbReference type="AlphaFoldDB" id="A0A0A1U7E1"/>
<comment type="catalytic activity">
    <reaction evidence="10 11">
        <text>Couples ATP hydrolysis with the unwinding of duplex DNA by translocating in the 3'-5' direction.</text>
        <dbReference type="EC" id="5.6.2.4"/>
    </reaction>
</comment>